<reference evidence="5" key="1">
    <citation type="submission" date="2015-07" db="EMBL/GenBank/DDBJ databases">
        <title>Fjat-10036 dsm4.</title>
        <authorList>
            <person name="Liu B."/>
            <person name="Wang J."/>
            <person name="Zhu Y."/>
            <person name="Liu G."/>
            <person name="Chen Q."/>
            <person name="Chen Z."/>
            <person name="Lan J."/>
            <person name="Che J."/>
            <person name="Ge C."/>
            <person name="Shi H."/>
            <person name="Pan Z."/>
            <person name="Liu X."/>
        </authorList>
    </citation>
    <scope>NUCLEOTIDE SEQUENCE [LARGE SCALE GENOMIC DNA]</scope>
    <source>
        <strain evidence="5">DSM 4</strain>
    </source>
</reference>
<keyword evidence="5" id="KW-1185">Reference proteome</keyword>
<organism evidence="4 5">
    <name type="scientific">Sporosarcina globispora</name>
    <name type="common">Bacillus globisporus</name>
    <dbReference type="NCBI Taxonomy" id="1459"/>
    <lineage>
        <taxon>Bacteria</taxon>
        <taxon>Bacillati</taxon>
        <taxon>Bacillota</taxon>
        <taxon>Bacilli</taxon>
        <taxon>Bacillales</taxon>
        <taxon>Caryophanaceae</taxon>
        <taxon>Sporosarcina</taxon>
    </lineage>
</organism>
<dbReference type="PRINTS" id="PR01346">
    <property type="entry name" value="HELNAPAPROT"/>
</dbReference>
<dbReference type="CDD" id="cd01043">
    <property type="entry name" value="DPS"/>
    <property type="match status" value="1"/>
</dbReference>
<protein>
    <submittedName>
        <fullName evidence="4">General stress protein</fullName>
    </submittedName>
</protein>
<dbReference type="GO" id="GO:0016722">
    <property type="term" value="F:oxidoreductase activity, acting on metal ions"/>
    <property type="evidence" value="ECO:0007669"/>
    <property type="project" value="InterPro"/>
</dbReference>
<dbReference type="InterPro" id="IPR002177">
    <property type="entry name" value="DPS_DNA-bd"/>
</dbReference>
<gene>
    <name evidence="4" type="ORF">AF332_02010</name>
</gene>
<dbReference type="InterPro" id="IPR023188">
    <property type="entry name" value="DPS_DNA-bd_CS"/>
</dbReference>
<evidence type="ECO:0000256" key="2">
    <source>
        <dbReference type="RuleBase" id="RU003875"/>
    </source>
</evidence>
<evidence type="ECO:0000313" key="5">
    <source>
        <dbReference type="Proteomes" id="UP000037109"/>
    </source>
</evidence>
<dbReference type="SUPFAM" id="SSF47240">
    <property type="entry name" value="Ferritin-like"/>
    <property type="match status" value="1"/>
</dbReference>
<accession>A0A0M0G7B2</accession>
<dbReference type="PANTHER" id="PTHR42932">
    <property type="entry name" value="GENERAL STRESS PROTEIN 20U"/>
    <property type="match status" value="1"/>
</dbReference>
<evidence type="ECO:0000256" key="1">
    <source>
        <dbReference type="ARBA" id="ARBA00009497"/>
    </source>
</evidence>
<evidence type="ECO:0000259" key="3">
    <source>
        <dbReference type="Pfam" id="PF00210"/>
    </source>
</evidence>
<name>A0A0M0G7B2_SPOGL</name>
<dbReference type="PROSITE" id="PS00818">
    <property type="entry name" value="DPS_1"/>
    <property type="match status" value="1"/>
</dbReference>
<comment type="caution">
    <text evidence="4">The sequence shown here is derived from an EMBL/GenBank/DDBJ whole genome shotgun (WGS) entry which is preliminary data.</text>
</comment>
<dbReference type="InterPro" id="IPR012347">
    <property type="entry name" value="Ferritin-like"/>
</dbReference>
<dbReference type="Pfam" id="PF00210">
    <property type="entry name" value="Ferritin"/>
    <property type="match status" value="1"/>
</dbReference>
<dbReference type="GO" id="GO:0008199">
    <property type="term" value="F:ferric iron binding"/>
    <property type="evidence" value="ECO:0007669"/>
    <property type="project" value="InterPro"/>
</dbReference>
<dbReference type="EMBL" id="LGUF01000007">
    <property type="protein sequence ID" value="KON85724.1"/>
    <property type="molecule type" value="Genomic_DNA"/>
</dbReference>
<dbReference type="PIRSF" id="PIRSF005900">
    <property type="entry name" value="Dps"/>
    <property type="match status" value="1"/>
</dbReference>
<dbReference type="Proteomes" id="UP000037109">
    <property type="component" value="Unassembled WGS sequence"/>
</dbReference>
<dbReference type="OrthoDB" id="9797023at2"/>
<dbReference type="STRING" id="1459.AF332_02010"/>
<comment type="similarity">
    <text evidence="1 2">Belongs to the Dps family.</text>
</comment>
<dbReference type="PANTHER" id="PTHR42932:SF1">
    <property type="entry name" value="GENERAL STRESS PROTEIN 20U"/>
    <property type="match status" value="1"/>
</dbReference>
<sequence length="145" mass="16460">MEKLHAALNVQIANWSVLYTKLHRYHWFVKGPLFFTLHEKFEELYNEAAEVVDEAAERLLAIGGSPAASFKEFLSITTLEESNGEKKAEDMVAALASDYRHIKEQLTSLAQLAEEQEDQVTGDFAIGLMEKLDKHVWMLNAYLGD</sequence>
<dbReference type="PATRIC" id="fig|1459.3.peg.428"/>
<proteinExistence type="inferred from homology"/>
<evidence type="ECO:0000313" key="4">
    <source>
        <dbReference type="EMBL" id="KON85724.1"/>
    </source>
</evidence>
<dbReference type="AlphaFoldDB" id="A0A0M0G7B2"/>
<dbReference type="InterPro" id="IPR008331">
    <property type="entry name" value="Ferritin_DPS_dom"/>
</dbReference>
<dbReference type="Gene3D" id="1.20.1260.10">
    <property type="match status" value="1"/>
</dbReference>
<dbReference type="RefSeq" id="WP_053433119.1">
    <property type="nucleotide sequence ID" value="NZ_LGUF01000007.1"/>
</dbReference>
<feature type="domain" description="Ferritin/DPS" evidence="3">
    <location>
        <begin position="6"/>
        <end position="144"/>
    </location>
</feature>
<dbReference type="InterPro" id="IPR009078">
    <property type="entry name" value="Ferritin-like_SF"/>
</dbReference>